<name>A0A916J2F4_9PROT</name>
<dbReference type="InterPro" id="IPR013328">
    <property type="entry name" value="6PGD_dom2"/>
</dbReference>
<protein>
    <submittedName>
        <fullName evidence="6">3-hydroxyisobutyrate dehydrogenase-like beta-hydroxyacid dehydrogenase</fullName>
    </submittedName>
</protein>
<dbReference type="InterPro" id="IPR006115">
    <property type="entry name" value="6PGDH_NADP-bd"/>
</dbReference>
<feature type="active site" evidence="3">
    <location>
        <position position="171"/>
    </location>
</feature>
<dbReference type="PANTHER" id="PTHR43580:SF2">
    <property type="entry name" value="CYTOKINE-LIKE NUCLEAR FACTOR N-PAC"/>
    <property type="match status" value="1"/>
</dbReference>
<dbReference type="GO" id="GO:0051287">
    <property type="term" value="F:NAD binding"/>
    <property type="evidence" value="ECO:0007669"/>
    <property type="project" value="InterPro"/>
</dbReference>
<dbReference type="GO" id="GO:0050661">
    <property type="term" value="F:NADP binding"/>
    <property type="evidence" value="ECO:0007669"/>
    <property type="project" value="InterPro"/>
</dbReference>
<dbReference type="InterPro" id="IPR029154">
    <property type="entry name" value="HIBADH-like_NADP-bd"/>
</dbReference>
<keyword evidence="2" id="KW-0520">NAD</keyword>
<dbReference type="AlphaFoldDB" id="A0A916J2F4"/>
<dbReference type="EMBL" id="CAJQUM010000001">
    <property type="protein sequence ID" value="CAG4882749.1"/>
    <property type="molecule type" value="Genomic_DNA"/>
</dbReference>
<evidence type="ECO:0000256" key="3">
    <source>
        <dbReference type="PIRSR" id="PIRSR000103-1"/>
    </source>
</evidence>
<dbReference type="Gene3D" id="1.10.1040.10">
    <property type="entry name" value="N-(1-d-carboxylethyl)-l-norvaline Dehydrogenase, domain 2"/>
    <property type="match status" value="1"/>
</dbReference>
<dbReference type="Pfam" id="PF03446">
    <property type="entry name" value="NAD_binding_2"/>
    <property type="match status" value="1"/>
</dbReference>
<evidence type="ECO:0000256" key="1">
    <source>
        <dbReference type="ARBA" id="ARBA00023002"/>
    </source>
</evidence>
<dbReference type="SUPFAM" id="SSF48179">
    <property type="entry name" value="6-phosphogluconate dehydrogenase C-terminal domain-like"/>
    <property type="match status" value="1"/>
</dbReference>
<feature type="domain" description="6-phosphogluconate dehydrogenase NADP-binding" evidence="4">
    <location>
        <begin position="2"/>
        <end position="159"/>
    </location>
</feature>
<feature type="domain" description="3-hydroxyisobutyrate dehydrogenase-like NAD-binding" evidence="5">
    <location>
        <begin position="168"/>
        <end position="285"/>
    </location>
</feature>
<dbReference type="GO" id="GO:0016491">
    <property type="term" value="F:oxidoreductase activity"/>
    <property type="evidence" value="ECO:0007669"/>
    <property type="project" value="UniProtKB-KW"/>
</dbReference>
<dbReference type="SUPFAM" id="SSF51735">
    <property type="entry name" value="NAD(P)-binding Rossmann-fold domains"/>
    <property type="match status" value="1"/>
</dbReference>
<evidence type="ECO:0000313" key="6">
    <source>
        <dbReference type="EMBL" id="CAG4882749.1"/>
    </source>
</evidence>
<accession>A0A916J2F4</accession>
<keyword evidence="1" id="KW-0560">Oxidoreductase</keyword>
<evidence type="ECO:0000256" key="2">
    <source>
        <dbReference type="ARBA" id="ARBA00023027"/>
    </source>
</evidence>
<dbReference type="PIRSF" id="PIRSF000103">
    <property type="entry name" value="HIBADH"/>
    <property type="match status" value="1"/>
</dbReference>
<proteinExistence type="predicted"/>
<sequence length="294" mass="30791">MKVAFIGLGNMGSGIAQCVLKGGFDLTVWNRTASKTEPLVANGAKAAATAREAVAGADVVITSLMDDKSILENLQAADGILAGMKQGAVHVCVTTISPACADELAKLHRQHGSYYVSGPVVGRPDAAAAGHLTSFLAGDAKAVAVATPVCHTYSKAVTAISDTPRIANCMKLCINFNVISVIEMISETYILAEKCGVPLEPMRDFYQQALFAHPALKMYAEKLRARDFAGRGGFVMKGGSKDVVLMLATAAAVGAPLEMGQLVDRKLKAGLAAGMEETDWSAIYEIARKEAGLS</sequence>
<dbReference type="InterPro" id="IPR036291">
    <property type="entry name" value="NAD(P)-bd_dom_sf"/>
</dbReference>
<dbReference type="Gene3D" id="3.40.50.720">
    <property type="entry name" value="NAD(P)-binding Rossmann-like Domain"/>
    <property type="match status" value="1"/>
</dbReference>
<dbReference type="Pfam" id="PF14833">
    <property type="entry name" value="NAD_binding_11"/>
    <property type="match status" value="1"/>
</dbReference>
<dbReference type="InterPro" id="IPR008927">
    <property type="entry name" value="6-PGluconate_DH-like_C_sf"/>
</dbReference>
<evidence type="ECO:0000259" key="4">
    <source>
        <dbReference type="Pfam" id="PF03446"/>
    </source>
</evidence>
<dbReference type="Proteomes" id="UP000742786">
    <property type="component" value="Unassembled WGS sequence"/>
</dbReference>
<reference evidence="6" key="1">
    <citation type="submission" date="2021-04" db="EMBL/GenBank/DDBJ databases">
        <authorList>
            <person name="Hornung B."/>
        </authorList>
    </citation>
    <scope>NUCLEOTIDE SEQUENCE</scope>
    <source>
        <strain evidence="6">G5G6</strain>
    </source>
</reference>
<evidence type="ECO:0000313" key="7">
    <source>
        <dbReference type="Proteomes" id="UP000742786"/>
    </source>
</evidence>
<comment type="caution">
    <text evidence="6">The sequence shown here is derived from an EMBL/GenBank/DDBJ whole genome shotgun (WGS) entry which is preliminary data.</text>
</comment>
<dbReference type="InterPro" id="IPR051265">
    <property type="entry name" value="HIBADH-related_NP60_sf"/>
</dbReference>
<dbReference type="RefSeq" id="WP_220634792.1">
    <property type="nucleotide sequence ID" value="NZ_CAJQUM010000001.1"/>
</dbReference>
<organism evidence="6 7">
    <name type="scientific">Georgfuchsia toluolica</name>
    <dbReference type="NCBI Taxonomy" id="424218"/>
    <lineage>
        <taxon>Bacteria</taxon>
        <taxon>Pseudomonadati</taxon>
        <taxon>Pseudomonadota</taxon>
        <taxon>Betaproteobacteria</taxon>
        <taxon>Nitrosomonadales</taxon>
        <taxon>Sterolibacteriaceae</taxon>
        <taxon>Georgfuchsia</taxon>
    </lineage>
</organism>
<dbReference type="InterPro" id="IPR015815">
    <property type="entry name" value="HIBADH-related"/>
</dbReference>
<gene>
    <name evidence="6" type="ORF">GTOL_10631</name>
</gene>
<dbReference type="PANTHER" id="PTHR43580">
    <property type="entry name" value="OXIDOREDUCTASE GLYR1-RELATED"/>
    <property type="match status" value="1"/>
</dbReference>
<keyword evidence="7" id="KW-1185">Reference proteome</keyword>
<evidence type="ECO:0000259" key="5">
    <source>
        <dbReference type="Pfam" id="PF14833"/>
    </source>
</evidence>